<gene>
    <name evidence="1" type="ORF">RCOM_1003820</name>
</gene>
<protein>
    <recommendedName>
        <fullName evidence="3">Protein TRIGALACTOSYLDIACYLGLYCEROL 4, chloroplastic</fullName>
    </recommendedName>
</protein>
<dbReference type="eggNOG" id="ENOG502R4W6">
    <property type="taxonomic scope" value="Eukaryota"/>
</dbReference>
<dbReference type="PANTHER" id="PTHR34954">
    <property type="entry name" value="EXPRESSED PROTEIN"/>
    <property type="match status" value="1"/>
</dbReference>
<accession>B9S013</accession>
<evidence type="ECO:0008006" key="3">
    <source>
        <dbReference type="Google" id="ProtNLM"/>
    </source>
</evidence>
<evidence type="ECO:0000313" key="1">
    <source>
        <dbReference type="EMBL" id="EEF43196.1"/>
    </source>
</evidence>
<keyword evidence="2" id="KW-1185">Reference proteome</keyword>
<organism evidence="1 2">
    <name type="scientific">Ricinus communis</name>
    <name type="common">Castor bean</name>
    <dbReference type="NCBI Taxonomy" id="3988"/>
    <lineage>
        <taxon>Eukaryota</taxon>
        <taxon>Viridiplantae</taxon>
        <taxon>Streptophyta</taxon>
        <taxon>Embryophyta</taxon>
        <taxon>Tracheophyta</taxon>
        <taxon>Spermatophyta</taxon>
        <taxon>Magnoliopsida</taxon>
        <taxon>eudicotyledons</taxon>
        <taxon>Gunneridae</taxon>
        <taxon>Pentapetalae</taxon>
        <taxon>rosids</taxon>
        <taxon>fabids</taxon>
        <taxon>Malpighiales</taxon>
        <taxon>Euphorbiaceae</taxon>
        <taxon>Acalyphoideae</taxon>
        <taxon>Acalypheae</taxon>
        <taxon>Ricinus</taxon>
    </lineage>
</organism>
<name>B9S013_RICCO</name>
<dbReference type="FunCoup" id="B9S013">
    <property type="interactions" value="1459"/>
</dbReference>
<evidence type="ECO:0000313" key="2">
    <source>
        <dbReference type="Proteomes" id="UP000008311"/>
    </source>
</evidence>
<dbReference type="InParanoid" id="B9S013"/>
<dbReference type="GO" id="GO:0009941">
    <property type="term" value="C:chloroplast envelope"/>
    <property type="evidence" value="ECO:0000318"/>
    <property type="project" value="GO_Central"/>
</dbReference>
<dbReference type="GO" id="GO:0034196">
    <property type="term" value="P:acylglycerol transport"/>
    <property type="evidence" value="ECO:0007669"/>
    <property type="project" value="InterPro"/>
</dbReference>
<dbReference type="OrthoDB" id="512148at2759"/>
<dbReference type="GO" id="GO:0070300">
    <property type="term" value="F:phosphatidic acid binding"/>
    <property type="evidence" value="ECO:0000318"/>
    <property type="project" value="GO_Central"/>
</dbReference>
<sequence>MKKLGWAMDGGFWDVDVSTPVTLEGVARPVPGDPLPLGISRGTKLSRPKQLHFFQRFMSSPFIPSFSSHRHGHGFSLQSVLAFPTFSQNWFGTLLGQFNFQKFVSESGASLRSSSSSLNTIGRQLCDASLYALGFSSELSFTPDDTLLFNFNTHGDATRNSRKKAVLHHKFPNHNLTLEAVSPALFIDSSDNYWDVPFSMAIDLASLPSDSGPSYHFCMHHNAGDPKLFGGGHTLAVPAPLLPGFSFKSAFAFKKNIDIWRSKAPKLKMVQPFDLFISNPHISASGIVGATMTAYIGDNSVRCQEVDRFQSFTGLSLRAIAPKSALLADMFSSVSLTAQHGNFQRLFLDLTRCHLRLDFPSGSKFLSGAAKLAQDFFNSQQPSMETIKAICPNATISLQQQIAGPFSFRVDSGVAIDRRKKDWDMHMHDPVFAVEYALQVLGSAKAIAWYCPKQKEFMVELRFFET</sequence>
<proteinExistence type="predicted"/>
<dbReference type="PANTHER" id="PTHR34954:SF4">
    <property type="entry name" value="PROTEIN TRIGALACTOSYLDIACYLGLYCEROL 4, CHLOROPLASTIC"/>
    <property type="match status" value="1"/>
</dbReference>
<dbReference type="STRING" id="3988.B9S013"/>
<dbReference type="GO" id="GO:1990052">
    <property type="term" value="P:ER to chloroplast lipid transport"/>
    <property type="evidence" value="ECO:0000318"/>
    <property type="project" value="GO_Central"/>
</dbReference>
<reference evidence="2" key="1">
    <citation type="journal article" date="2010" name="Nat. Biotechnol.">
        <title>Draft genome sequence of the oilseed species Ricinus communis.</title>
        <authorList>
            <person name="Chan A.P."/>
            <person name="Crabtree J."/>
            <person name="Zhao Q."/>
            <person name="Lorenzi H."/>
            <person name="Orvis J."/>
            <person name="Puiu D."/>
            <person name="Melake-Berhan A."/>
            <person name="Jones K.M."/>
            <person name="Redman J."/>
            <person name="Chen G."/>
            <person name="Cahoon E.B."/>
            <person name="Gedil M."/>
            <person name="Stanke M."/>
            <person name="Haas B.J."/>
            <person name="Wortman J.R."/>
            <person name="Fraser-Liggett C.M."/>
            <person name="Ravel J."/>
            <person name="Rabinowicz P.D."/>
        </authorList>
    </citation>
    <scope>NUCLEOTIDE SEQUENCE [LARGE SCALE GENOMIC DNA]</scope>
    <source>
        <strain evidence="2">cv. Hale</strain>
    </source>
</reference>
<dbReference type="EMBL" id="EQ973835">
    <property type="protein sequence ID" value="EEF43196.1"/>
    <property type="molecule type" value="Genomic_DNA"/>
</dbReference>
<dbReference type="AlphaFoldDB" id="B9S013"/>
<dbReference type="OMA" id="MDGGGFW"/>
<dbReference type="Proteomes" id="UP000008311">
    <property type="component" value="Unassembled WGS sequence"/>
</dbReference>
<dbReference type="InterPro" id="IPR044160">
    <property type="entry name" value="TGD4-like"/>
</dbReference>
<dbReference type="KEGG" id="rcu:8261357"/>